<keyword evidence="3" id="KW-1185">Reference proteome</keyword>
<dbReference type="AlphaFoldDB" id="A0A7H9ARI2"/>
<dbReference type="RefSeq" id="WP_179242303.1">
    <property type="nucleotide sequence ID" value="NZ_CP058595.1"/>
</dbReference>
<dbReference type="Proteomes" id="UP000509302">
    <property type="component" value="Chromosome"/>
</dbReference>
<evidence type="ECO:0000313" key="2">
    <source>
        <dbReference type="EMBL" id="QLG46017.1"/>
    </source>
</evidence>
<keyword evidence="1" id="KW-1133">Transmembrane helix</keyword>
<proteinExistence type="predicted"/>
<dbReference type="EMBL" id="CP058595">
    <property type="protein sequence ID" value="QLG46017.1"/>
    <property type="molecule type" value="Genomic_DNA"/>
</dbReference>
<protein>
    <submittedName>
        <fullName evidence="2">Uncharacterized protein</fullName>
    </submittedName>
</protein>
<keyword evidence="1" id="KW-0472">Membrane</keyword>
<keyword evidence="1" id="KW-0812">Transmembrane</keyword>
<sequence>MAKSAMYYVDNYKIEIVNTIFGKEKVLLNGIKVSEKPTRARYEHNFSVGKNQYQIVQNKAHGRKGNLFEIKRNNVPVSLVNLLPQTSTQLLFLLIIMGLGIGFLIGKVLFKIIWPTVSV</sequence>
<evidence type="ECO:0000313" key="3">
    <source>
        <dbReference type="Proteomes" id="UP000509302"/>
    </source>
</evidence>
<gene>
    <name evidence="2" type="ORF">HYG79_11900</name>
</gene>
<feature type="transmembrane region" description="Helical" evidence="1">
    <location>
        <begin position="90"/>
        <end position="114"/>
    </location>
</feature>
<evidence type="ECO:0000256" key="1">
    <source>
        <dbReference type="SAM" id="Phobius"/>
    </source>
</evidence>
<organism evidence="2 3">
    <name type="scientific">Costertonia aggregata</name>
    <dbReference type="NCBI Taxonomy" id="343403"/>
    <lineage>
        <taxon>Bacteria</taxon>
        <taxon>Pseudomonadati</taxon>
        <taxon>Bacteroidota</taxon>
        <taxon>Flavobacteriia</taxon>
        <taxon>Flavobacteriales</taxon>
        <taxon>Flavobacteriaceae</taxon>
        <taxon>Costertonia</taxon>
    </lineage>
</organism>
<accession>A0A7H9ARI2</accession>
<dbReference type="KEGG" id="cagg:HYG79_11900"/>
<reference evidence="2 3" key="1">
    <citation type="journal article" date="2006" name="Int. J. Syst. Evol. Microbiol.">
        <title>Costertonia aggregata gen. nov., sp. nov., a mesophilic marine bacterium of the family Flavobacteriaceae, isolated from a mature biofilm.</title>
        <authorList>
            <person name="Kwon K.K."/>
            <person name="Lee Y.K."/>
            <person name="Lee H.K."/>
        </authorList>
    </citation>
    <scope>NUCLEOTIDE SEQUENCE [LARGE SCALE GENOMIC DNA]</scope>
    <source>
        <strain evidence="2 3">KCCM 42265</strain>
    </source>
</reference>
<name>A0A7H9ARI2_9FLAO</name>